<evidence type="ECO:0008006" key="6">
    <source>
        <dbReference type="Google" id="ProtNLM"/>
    </source>
</evidence>
<dbReference type="InterPro" id="IPR046336">
    <property type="entry name" value="Lon_prtase_N_sf"/>
</dbReference>
<organism evidence="4 5">
    <name type="scientific">Colocasia esculenta</name>
    <name type="common">Wild taro</name>
    <name type="synonym">Arum esculentum</name>
    <dbReference type="NCBI Taxonomy" id="4460"/>
    <lineage>
        <taxon>Eukaryota</taxon>
        <taxon>Viridiplantae</taxon>
        <taxon>Streptophyta</taxon>
        <taxon>Embryophyta</taxon>
        <taxon>Tracheophyta</taxon>
        <taxon>Spermatophyta</taxon>
        <taxon>Magnoliopsida</taxon>
        <taxon>Liliopsida</taxon>
        <taxon>Araceae</taxon>
        <taxon>Aroideae</taxon>
        <taxon>Colocasieae</taxon>
        <taxon>Colocasia</taxon>
    </lineage>
</organism>
<dbReference type="Pfam" id="PF02190">
    <property type="entry name" value="LON_substr_bdg"/>
    <property type="match status" value="1"/>
</dbReference>
<evidence type="ECO:0000313" key="5">
    <source>
        <dbReference type="Proteomes" id="UP000652761"/>
    </source>
</evidence>
<dbReference type="PROSITE" id="PS51788">
    <property type="entry name" value="CULT"/>
    <property type="match status" value="1"/>
</dbReference>
<sequence>MGAMGNSGVVLFPEATLPLRVIDPRLKAAVERALNQDGARYTIAVVRILRRPMGERPRFAKIGTTAEIRQYKRLNNGWLNVVARGQQRFHLRRCWMDADGVPCAEIQVIEEDKPLRTPKDAFARLASVPNPSCSRSLSHASPSDASPDKHHYEDEENDWEHISDMSASSDHSLLDIRMQQSLIDSPSEYGKSDYCTSSDEDFEHEQQRRLSRSFQGNLEGLWKQHKHERTSHGKSIAYDVRKGSSPVKLSRKDEGQGRTSSFNVSKSSYRAPLSFWPHWVYQMYDSYSLARKAADMWKQIIGAPSMDDFVRKPDLLSFHIASKLPLSESTRQELLEINGISYRLQKEIQLLECFNHVRCKNCRTLIGKRSDMVVMSSDGPLNAYVNPYGYVHEIVTVSKASGLALRGSPVKEHSWFPGYGRTLGPSPTVLSASRTWGGCLRQLKKDCIPDPFGEYVVPKLLMTHAEDIARQEDRETHHQKKGENLACSLG</sequence>
<name>A0A843UAF5_COLES</name>
<feature type="compositionally biased region" description="Polar residues" evidence="1">
    <location>
        <begin position="129"/>
        <end position="144"/>
    </location>
</feature>
<dbReference type="InterPro" id="IPR015947">
    <property type="entry name" value="PUA-like_sf"/>
</dbReference>
<feature type="domain" description="CULT" evidence="3">
    <location>
        <begin position="354"/>
        <end position="490"/>
    </location>
</feature>
<dbReference type="Gene3D" id="2.170.150.20">
    <property type="entry name" value="Peptide methionine sulfoxide reductase"/>
    <property type="match status" value="1"/>
</dbReference>
<feature type="region of interest" description="Disordered" evidence="1">
    <location>
        <begin position="185"/>
        <end position="208"/>
    </location>
</feature>
<dbReference type="SUPFAM" id="SSF88697">
    <property type="entry name" value="PUA domain-like"/>
    <property type="match status" value="1"/>
</dbReference>
<dbReference type="FunFam" id="1.20.58.1480:FF:000007">
    <property type="entry name" value="Lon protease homolog"/>
    <property type="match status" value="1"/>
</dbReference>
<dbReference type="SMART" id="SM00464">
    <property type="entry name" value="LON"/>
    <property type="match status" value="1"/>
</dbReference>
<dbReference type="InterPro" id="IPR003111">
    <property type="entry name" value="Lon_prtase_N"/>
</dbReference>
<dbReference type="PROSITE" id="PS51787">
    <property type="entry name" value="LON_N"/>
    <property type="match status" value="1"/>
</dbReference>
<evidence type="ECO:0000259" key="2">
    <source>
        <dbReference type="PROSITE" id="PS51787"/>
    </source>
</evidence>
<evidence type="ECO:0000259" key="3">
    <source>
        <dbReference type="PROSITE" id="PS51788"/>
    </source>
</evidence>
<dbReference type="CDD" id="cd15777">
    <property type="entry name" value="CRBN_C_like"/>
    <property type="match status" value="1"/>
</dbReference>
<feature type="compositionally biased region" description="Basic and acidic residues" evidence="1">
    <location>
        <begin position="146"/>
        <end position="156"/>
    </location>
</feature>
<dbReference type="PANTHER" id="PTHR46732:SF8">
    <property type="entry name" value="ATP-DEPENDENT PROTEASE LA (LON) DOMAIN PROTEIN"/>
    <property type="match status" value="1"/>
</dbReference>
<dbReference type="InterPro" id="IPR034750">
    <property type="entry name" value="CULT"/>
</dbReference>
<evidence type="ECO:0000256" key="1">
    <source>
        <dbReference type="SAM" id="MobiDB-lite"/>
    </source>
</evidence>
<dbReference type="PANTHER" id="PTHR46732">
    <property type="entry name" value="ATP-DEPENDENT PROTEASE LA (LON) DOMAIN PROTEIN"/>
    <property type="match status" value="1"/>
</dbReference>
<dbReference type="Gene3D" id="1.20.58.1480">
    <property type="match status" value="1"/>
</dbReference>
<gene>
    <name evidence="4" type="ORF">Taro_011252</name>
</gene>
<feature type="region of interest" description="Disordered" evidence="1">
    <location>
        <begin position="471"/>
        <end position="490"/>
    </location>
</feature>
<protein>
    <recommendedName>
        <fullName evidence="6">Protein cereblon</fullName>
    </recommendedName>
</protein>
<reference evidence="4" key="1">
    <citation type="submission" date="2017-07" db="EMBL/GenBank/DDBJ databases">
        <title>Taro Niue Genome Assembly and Annotation.</title>
        <authorList>
            <person name="Atibalentja N."/>
            <person name="Keating K."/>
            <person name="Fields C.J."/>
        </authorList>
    </citation>
    <scope>NUCLEOTIDE SEQUENCE</scope>
    <source>
        <strain evidence="4">Niue_2</strain>
        <tissue evidence="4">Leaf</tissue>
    </source>
</reference>
<dbReference type="OrthoDB" id="267517at2759"/>
<feature type="region of interest" description="Disordered" evidence="1">
    <location>
        <begin position="129"/>
        <end position="156"/>
    </location>
</feature>
<accession>A0A843UAF5</accession>
<keyword evidence="5" id="KW-1185">Reference proteome</keyword>
<comment type="caution">
    <text evidence="4">The sequence shown here is derived from an EMBL/GenBank/DDBJ whole genome shotgun (WGS) entry which is preliminary data.</text>
</comment>
<dbReference type="EMBL" id="NMUH01000419">
    <property type="protein sequence ID" value="MQL78834.1"/>
    <property type="molecule type" value="Genomic_DNA"/>
</dbReference>
<proteinExistence type="predicted"/>
<feature type="region of interest" description="Disordered" evidence="1">
    <location>
        <begin position="242"/>
        <end position="263"/>
    </location>
</feature>
<dbReference type="AlphaFoldDB" id="A0A843UAF5"/>
<dbReference type="Gene3D" id="2.30.130.40">
    <property type="entry name" value="LON domain-like"/>
    <property type="match status" value="1"/>
</dbReference>
<dbReference type="Proteomes" id="UP000652761">
    <property type="component" value="Unassembled WGS sequence"/>
</dbReference>
<dbReference type="FunFam" id="2.170.150.20:FF:000007">
    <property type="entry name" value="Protein cereblon"/>
    <property type="match status" value="1"/>
</dbReference>
<feature type="domain" description="Lon N-terminal" evidence="2">
    <location>
        <begin position="1"/>
        <end position="355"/>
    </location>
</feature>
<evidence type="ECO:0000313" key="4">
    <source>
        <dbReference type="EMBL" id="MQL78834.1"/>
    </source>
</evidence>